<name>A0A8S1JU49_9CILI</name>
<organism evidence="7 8">
    <name type="scientific">Paramecium sonneborni</name>
    <dbReference type="NCBI Taxonomy" id="65129"/>
    <lineage>
        <taxon>Eukaryota</taxon>
        <taxon>Sar</taxon>
        <taxon>Alveolata</taxon>
        <taxon>Ciliophora</taxon>
        <taxon>Intramacronucleata</taxon>
        <taxon>Oligohymenophorea</taxon>
        <taxon>Peniculida</taxon>
        <taxon>Parameciidae</taxon>
        <taxon>Paramecium</taxon>
    </lineage>
</organism>
<keyword evidence="8" id="KW-1185">Reference proteome</keyword>
<feature type="domain" description="TNFR-Cys" evidence="6">
    <location>
        <begin position="194"/>
        <end position="239"/>
    </location>
</feature>
<evidence type="ECO:0000256" key="5">
    <source>
        <dbReference type="SAM" id="SignalP"/>
    </source>
</evidence>
<accession>A0A8S1JU49</accession>
<dbReference type="InterPro" id="IPR000742">
    <property type="entry name" value="EGF"/>
</dbReference>
<keyword evidence="1 5" id="KW-0732">Signal</keyword>
<evidence type="ECO:0000259" key="6">
    <source>
        <dbReference type="PROSITE" id="PS50050"/>
    </source>
</evidence>
<protein>
    <recommendedName>
        <fullName evidence="6">TNFR-Cys domain-containing protein</fullName>
    </recommendedName>
</protein>
<dbReference type="SMART" id="SM00261">
    <property type="entry name" value="FU"/>
    <property type="match status" value="6"/>
</dbReference>
<feature type="chain" id="PRO_5035828804" description="TNFR-Cys domain-containing protein" evidence="5">
    <location>
        <begin position="23"/>
        <end position="614"/>
    </location>
</feature>
<evidence type="ECO:0000256" key="2">
    <source>
        <dbReference type="ARBA" id="ARBA00022737"/>
    </source>
</evidence>
<dbReference type="SMART" id="SM00181">
    <property type="entry name" value="EGF"/>
    <property type="match status" value="7"/>
</dbReference>
<dbReference type="Pfam" id="PF13948">
    <property type="entry name" value="DUF4215"/>
    <property type="match status" value="2"/>
</dbReference>
<dbReference type="PROSITE" id="PS50050">
    <property type="entry name" value="TNFR_NGFR_2"/>
    <property type="match status" value="1"/>
</dbReference>
<comment type="caution">
    <text evidence="4">Lacks conserved residue(s) required for the propagation of feature annotation.</text>
</comment>
<gene>
    <name evidence="7" type="ORF">PSON_ATCC_30995.1.T0010091</name>
</gene>
<dbReference type="PANTHER" id="PTHR15332">
    <property type="entry name" value="PROPROTEIN CONVERTASE SUBTILISIN_KEXIN TYPE 5-LIKE"/>
    <property type="match status" value="1"/>
</dbReference>
<dbReference type="PANTHER" id="PTHR15332:SF175">
    <property type="entry name" value="PROPROTEIN CONVERTASE SUBTILISIN_KEXIN TYPE 5-LIKE"/>
    <property type="match status" value="1"/>
</dbReference>
<evidence type="ECO:0000313" key="8">
    <source>
        <dbReference type="Proteomes" id="UP000692954"/>
    </source>
</evidence>
<evidence type="ECO:0000256" key="1">
    <source>
        <dbReference type="ARBA" id="ARBA00022729"/>
    </source>
</evidence>
<keyword evidence="3 4" id="KW-1015">Disulfide bond</keyword>
<dbReference type="Proteomes" id="UP000692954">
    <property type="component" value="Unassembled WGS sequence"/>
</dbReference>
<dbReference type="InterPro" id="IPR011936">
    <property type="entry name" value="Myxo_disulph_rpt"/>
</dbReference>
<comment type="caution">
    <text evidence="7">The sequence shown here is derived from an EMBL/GenBank/DDBJ whole genome shotgun (WGS) entry which is preliminary data.</text>
</comment>
<dbReference type="NCBIfam" id="TIGR02232">
    <property type="entry name" value="myxo_disulf_rpt"/>
    <property type="match status" value="2"/>
</dbReference>
<evidence type="ECO:0000313" key="7">
    <source>
        <dbReference type="EMBL" id="CAD8045525.1"/>
    </source>
</evidence>
<sequence length="614" mass="70482">MLFQLHLMLLVMVKVSYQACRSQGCWNCSNQRDCCGDCRCQNSQKFQITIDTFGCDKNKCKEYDDDECEECVDGYYLKDHICYLCTYPCIECSSQKCEKCAYGYKLINHQCIQCQKPLCKSCENNINQCQTCVDNASLDTTDYSCKCWNTYISDGKQCKQCNQRCQACSTSFDICSSCKIIAHLSLNPINGKCNCDDGYYWDSNSCQLCANPCTTCENSSTYCTSCNDQLLMVNNDNICACKPGYLSSPSNSYLCELCSNDCFTCAEISNKCTSCYENYLLNKDTNTCYCPEGFYEVNNTCNECNKLCSKCLSQAICIECIENTLVQYQNQICNCIDGFYYDIIELKCLECDQTCKTCSNRYTCITCNQEMNRTLSNGKCICNNNYFLNQNELCISCQSKEAIPIEVCKYKDCNDGIWTYGEQCDDANYSSRDGCFNCILEHQYYCINELLKPSKCQKCQENCDICEYDYIYQKPICKKAIDEYYIENFTRINKCQDKCLHCEFTSSQCTQCRFVNINKSYMNCQLCEYKQGYYSDYENNLCYSKCGDAIMSDIEQCDDGNLINGDGCNDRCLLEKNFDCVNGICNKTKNPIPSAQENLIYDLYTPKRQIILII</sequence>
<proteinExistence type="predicted"/>
<feature type="signal peptide" evidence="5">
    <location>
        <begin position="1"/>
        <end position="22"/>
    </location>
</feature>
<reference evidence="7" key="1">
    <citation type="submission" date="2021-01" db="EMBL/GenBank/DDBJ databases">
        <authorList>
            <consortium name="Genoscope - CEA"/>
            <person name="William W."/>
        </authorList>
    </citation>
    <scope>NUCLEOTIDE SEQUENCE</scope>
</reference>
<dbReference type="InterPro" id="IPR001368">
    <property type="entry name" value="TNFR/NGFR_Cys_rich_reg"/>
</dbReference>
<evidence type="ECO:0000256" key="3">
    <source>
        <dbReference type="ARBA" id="ARBA00023157"/>
    </source>
</evidence>
<feature type="repeat" description="TNFR-Cys" evidence="4">
    <location>
        <begin position="194"/>
        <end position="239"/>
    </location>
</feature>
<evidence type="ECO:0000256" key="4">
    <source>
        <dbReference type="PROSITE-ProRule" id="PRU00206"/>
    </source>
</evidence>
<feature type="disulfide bond" evidence="4">
    <location>
        <begin position="213"/>
        <end position="226"/>
    </location>
</feature>
<dbReference type="AlphaFoldDB" id="A0A8S1JU49"/>
<keyword evidence="2" id="KW-0677">Repeat</keyword>
<dbReference type="OrthoDB" id="304080at2759"/>
<dbReference type="InterPro" id="IPR006212">
    <property type="entry name" value="Furin_repeat"/>
</dbReference>
<dbReference type="EMBL" id="CAJJDN010000001">
    <property type="protein sequence ID" value="CAD8045525.1"/>
    <property type="molecule type" value="Genomic_DNA"/>
</dbReference>